<keyword evidence="1 2" id="KW-0732">Signal</keyword>
<dbReference type="RefSeq" id="WP_124900194.1">
    <property type="nucleotide sequence ID" value="NZ_RQTJ01000034.1"/>
</dbReference>
<dbReference type="EMBL" id="RQTJ01000034">
    <property type="protein sequence ID" value="RRA91713.1"/>
    <property type="molecule type" value="Genomic_DNA"/>
</dbReference>
<sequence length="510" mass="55553">MRVIKKLMLLFFINTVFCAYCQNAALDPTFGNAGISVHPHPNTAELHCFTFDNNGNIVSAGYYLQGGVGSTQRQLTLTKTDKNGILDNTFATNGKVTTAIGHSEHPEYIVIQSDGKIIVAGSVNFTGGGVGGFVVRYNSNGSLDATFANNGIYTTTSSNIFVFITILSDNSIVLAGNSYLNGESLAILVKLDSNGVEDSQFGTNGILSLTSTNFKFVMQEAILLNDGTIFCAGYEYSDTVNYSKSAYCKIDTQGNFDTAFGTNGKVVIDLFNYNPITNITEYLHSAGQLPNGQIIVGGSELTSFLLKINLDGSFDTTFGTNGMKILSYSFRPRVMTVQTDGKIIIGSGTKSALGGLAYRIVRFDTDGDLDITFNNGKGLVDIDASSGDDWPEHIKLQGNDTLIIGGNSVLNSNHNFTLARLLLDTPLSIEEPLEQFIKVYPNPFKDRFFVEDYEGIIKSIKIFDNKGRIIKTVSNSSPVKEIYTDFSSGVYIIKIETKDGRIMNKKMIKK</sequence>
<organism evidence="4 5">
    <name type="scientific">Paenimyroides viscosum</name>
    <dbReference type="NCBI Taxonomy" id="2488729"/>
    <lineage>
        <taxon>Bacteria</taxon>
        <taxon>Pseudomonadati</taxon>
        <taxon>Bacteroidota</taxon>
        <taxon>Flavobacteriia</taxon>
        <taxon>Flavobacteriales</taxon>
        <taxon>Flavobacteriaceae</taxon>
        <taxon>Paenimyroides</taxon>
    </lineage>
</organism>
<feature type="signal peptide" evidence="2">
    <location>
        <begin position="1"/>
        <end position="21"/>
    </location>
</feature>
<dbReference type="AlphaFoldDB" id="A0A3P1AUX6"/>
<feature type="domain" description="Secretion system C-terminal sorting" evidence="3">
    <location>
        <begin position="439"/>
        <end position="508"/>
    </location>
</feature>
<name>A0A3P1AUX6_9FLAO</name>
<dbReference type="NCBIfam" id="TIGR04183">
    <property type="entry name" value="Por_Secre_tail"/>
    <property type="match status" value="1"/>
</dbReference>
<dbReference type="NCBIfam" id="TIGR02608">
    <property type="entry name" value="delta_60_rpt"/>
    <property type="match status" value="6"/>
</dbReference>
<keyword evidence="5" id="KW-1185">Reference proteome</keyword>
<dbReference type="SUPFAM" id="SSF101898">
    <property type="entry name" value="NHL repeat"/>
    <property type="match status" value="1"/>
</dbReference>
<evidence type="ECO:0000256" key="2">
    <source>
        <dbReference type="SAM" id="SignalP"/>
    </source>
</evidence>
<dbReference type="Pfam" id="PF17164">
    <property type="entry name" value="DUF5122"/>
    <property type="match status" value="4"/>
</dbReference>
<dbReference type="OrthoDB" id="9805017at2"/>
<evidence type="ECO:0000313" key="4">
    <source>
        <dbReference type="EMBL" id="RRA91713.1"/>
    </source>
</evidence>
<evidence type="ECO:0000259" key="3">
    <source>
        <dbReference type="Pfam" id="PF18962"/>
    </source>
</evidence>
<dbReference type="InterPro" id="IPR013431">
    <property type="entry name" value="Delta_60_rpt"/>
</dbReference>
<reference evidence="4 5" key="1">
    <citation type="submission" date="2018-11" db="EMBL/GenBank/DDBJ databases">
        <title>Flavobacterium sp. nov., YIM 102796 draft genome.</title>
        <authorList>
            <person name="Li G."/>
            <person name="Jiang Y."/>
        </authorList>
    </citation>
    <scope>NUCLEOTIDE SEQUENCE [LARGE SCALE GENOMIC DNA]</scope>
    <source>
        <strain evidence="4 5">YIM 102796</strain>
    </source>
</reference>
<dbReference type="Proteomes" id="UP000268372">
    <property type="component" value="Unassembled WGS sequence"/>
</dbReference>
<dbReference type="Pfam" id="PF18962">
    <property type="entry name" value="Por_Secre_tail"/>
    <property type="match status" value="1"/>
</dbReference>
<feature type="chain" id="PRO_5018338412" evidence="2">
    <location>
        <begin position="22"/>
        <end position="510"/>
    </location>
</feature>
<accession>A0A3P1AUX6</accession>
<evidence type="ECO:0000313" key="5">
    <source>
        <dbReference type="Proteomes" id="UP000268372"/>
    </source>
</evidence>
<protein>
    <submittedName>
        <fullName evidence="4">T9SS C-terminal target domain-containing protein</fullName>
    </submittedName>
</protein>
<comment type="caution">
    <text evidence="4">The sequence shown here is derived from an EMBL/GenBank/DDBJ whole genome shotgun (WGS) entry which is preliminary data.</text>
</comment>
<evidence type="ECO:0000256" key="1">
    <source>
        <dbReference type="ARBA" id="ARBA00022729"/>
    </source>
</evidence>
<dbReference type="Gene3D" id="2.80.10.50">
    <property type="match status" value="2"/>
</dbReference>
<gene>
    <name evidence="4" type="ORF">EG242_12470</name>
</gene>
<proteinExistence type="predicted"/>
<dbReference type="InterPro" id="IPR026444">
    <property type="entry name" value="Secre_tail"/>
</dbReference>